<comment type="caution">
    <text evidence="2">The sequence shown here is derived from an EMBL/GenBank/DDBJ whole genome shotgun (WGS) entry which is preliminary data.</text>
</comment>
<evidence type="ECO:0000313" key="2">
    <source>
        <dbReference type="EMBL" id="RKE55195.1"/>
    </source>
</evidence>
<keyword evidence="3" id="KW-1185">Reference proteome</keyword>
<dbReference type="SUPFAM" id="SSF48452">
    <property type="entry name" value="TPR-like"/>
    <property type="match status" value="1"/>
</dbReference>
<dbReference type="Gene3D" id="1.25.40.10">
    <property type="entry name" value="Tetratricopeptide repeat domain"/>
    <property type="match status" value="1"/>
</dbReference>
<feature type="transmembrane region" description="Helical" evidence="1">
    <location>
        <begin position="32"/>
        <end position="57"/>
    </location>
</feature>
<sequence length="204" mass="24216">MQHLQNVYTHTQQTKKQQFTTTKQRQQKEKRLVLGLQLLYICSMNKIIAFVLFWAGLLPMGFANNSYVDSLQNLLKTNLTATEQVSLQQQLADWYRANEQYPQAIQMAQNSLKSARRISKNNLEMTKSYWILSNIYTNTQDFEKSQKFIDSAYHSAQNQKIPLQQPMQTMHQLYYTQHSLTVKKQCNCYIRRFRRLVTRSENLF</sequence>
<organism evidence="2 3">
    <name type="scientific">Sphingobacterium detergens</name>
    <dbReference type="NCBI Taxonomy" id="1145106"/>
    <lineage>
        <taxon>Bacteria</taxon>
        <taxon>Pseudomonadati</taxon>
        <taxon>Bacteroidota</taxon>
        <taxon>Sphingobacteriia</taxon>
        <taxon>Sphingobacteriales</taxon>
        <taxon>Sphingobacteriaceae</taxon>
        <taxon>Sphingobacterium</taxon>
    </lineage>
</organism>
<name>A0A420BER0_SPHD1</name>
<dbReference type="AlphaFoldDB" id="A0A420BER0"/>
<evidence type="ECO:0000256" key="1">
    <source>
        <dbReference type="SAM" id="Phobius"/>
    </source>
</evidence>
<evidence type="ECO:0000313" key="3">
    <source>
        <dbReference type="Proteomes" id="UP000286246"/>
    </source>
</evidence>
<gene>
    <name evidence="2" type="ORF">DFQ12_0024</name>
</gene>
<accession>A0A420BER0</accession>
<dbReference type="InterPro" id="IPR011990">
    <property type="entry name" value="TPR-like_helical_dom_sf"/>
</dbReference>
<protein>
    <recommendedName>
        <fullName evidence="4">Tetratricopeptide repeat protein</fullName>
    </recommendedName>
</protein>
<keyword evidence="1" id="KW-0472">Membrane</keyword>
<dbReference type="EMBL" id="RAPY01000001">
    <property type="protein sequence ID" value="RKE55195.1"/>
    <property type="molecule type" value="Genomic_DNA"/>
</dbReference>
<proteinExistence type="predicted"/>
<keyword evidence="1" id="KW-1133">Transmembrane helix</keyword>
<keyword evidence="1" id="KW-0812">Transmembrane</keyword>
<dbReference type="Proteomes" id="UP000286246">
    <property type="component" value="Unassembled WGS sequence"/>
</dbReference>
<reference evidence="2 3" key="1">
    <citation type="submission" date="2018-09" db="EMBL/GenBank/DDBJ databases">
        <title>Genomic Encyclopedia of Type Strains, Phase III (KMG-III): the genomes of soil and plant-associated and newly described type strains.</title>
        <authorList>
            <person name="Whitman W."/>
        </authorList>
    </citation>
    <scope>NUCLEOTIDE SEQUENCE [LARGE SCALE GENOMIC DNA]</scope>
    <source>
        <strain evidence="2 3">CECT 7938</strain>
    </source>
</reference>
<evidence type="ECO:0008006" key="4">
    <source>
        <dbReference type="Google" id="ProtNLM"/>
    </source>
</evidence>